<reference evidence="1" key="1">
    <citation type="submission" date="2018-05" db="EMBL/GenBank/DDBJ databases">
        <authorList>
            <person name="Lanie J.A."/>
            <person name="Ng W.-L."/>
            <person name="Kazmierczak K.M."/>
            <person name="Andrzejewski T.M."/>
            <person name="Davidsen T.M."/>
            <person name="Wayne K.J."/>
            <person name="Tettelin H."/>
            <person name="Glass J.I."/>
            <person name="Rusch D."/>
            <person name="Podicherti R."/>
            <person name="Tsui H.-C.T."/>
            <person name="Winkler M.E."/>
        </authorList>
    </citation>
    <scope>NUCLEOTIDE SEQUENCE</scope>
</reference>
<organism evidence="1">
    <name type="scientific">marine metagenome</name>
    <dbReference type="NCBI Taxonomy" id="408172"/>
    <lineage>
        <taxon>unclassified sequences</taxon>
        <taxon>metagenomes</taxon>
        <taxon>ecological metagenomes</taxon>
    </lineage>
</organism>
<gene>
    <name evidence="1" type="ORF">METZ01_LOCUS283690</name>
</gene>
<accession>A0A382L256</accession>
<dbReference type="EMBL" id="UINC01084310">
    <property type="protein sequence ID" value="SVC30836.1"/>
    <property type="molecule type" value="Genomic_DNA"/>
</dbReference>
<sequence length="23" mass="2736">MICTTNWKIEKSQEEIPGINWSK</sequence>
<name>A0A382L256_9ZZZZ</name>
<dbReference type="AlphaFoldDB" id="A0A382L256"/>
<protein>
    <submittedName>
        <fullName evidence="1">Uncharacterized protein</fullName>
    </submittedName>
</protein>
<evidence type="ECO:0000313" key="1">
    <source>
        <dbReference type="EMBL" id="SVC30836.1"/>
    </source>
</evidence>
<feature type="non-terminal residue" evidence="1">
    <location>
        <position position="23"/>
    </location>
</feature>
<proteinExistence type="predicted"/>